<dbReference type="InterPro" id="IPR051164">
    <property type="entry name" value="NmrA-like_oxidored"/>
</dbReference>
<evidence type="ECO:0000313" key="5">
    <source>
        <dbReference type="EMBL" id="KAK4143143.1"/>
    </source>
</evidence>
<dbReference type="PANTHER" id="PTHR42748">
    <property type="entry name" value="NITROGEN METABOLITE REPRESSION PROTEIN NMRA FAMILY MEMBER"/>
    <property type="match status" value="1"/>
</dbReference>
<name>A0AAN6V1M1_9PEZI</name>
<dbReference type="AlphaFoldDB" id="A0AAN6V1M1"/>
<dbReference type="GO" id="GO:0005634">
    <property type="term" value="C:nucleus"/>
    <property type="evidence" value="ECO:0007669"/>
    <property type="project" value="TreeGrafter"/>
</dbReference>
<dbReference type="EMBL" id="MU853589">
    <property type="protein sequence ID" value="KAK4143143.1"/>
    <property type="molecule type" value="Genomic_DNA"/>
</dbReference>
<reference evidence="5" key="1">
    <citation type="journal article" date="2023" name="Mol. Phylogenet. Evol.">
        <title>Genome-scale phylogeny and comparative genomics of the fungal order Sordariales.</title>
        <authorList>
            <person name="Hensen N."/>
            <person name="Bonometti L."/>
            <person name="Westerberg I."/>
            <person name="Brannstrom I.O."/>
            <person name="Guillou S."/>
            <person name="Cros-Aarteil S."/>
            <person name="Calhoun S."/>
            <person name="Haridas S."/>
            <person name="Kuo A."/>
            <person name="Mondo S."/>
            <person name="Pangilinan J."/>
            <person name="Riley R."/>
            <person name="LaButti K."/>
            <person name="Andreopoulos B."/>
            <person name="Lipzen A."/>
            <person name="Chen C."/>
            <person name="Yan M."/>
            <person name="Daum C."/>
            <person name="Ng V."/>
            <person name="Clum A."/>
            <person name="Steindorff A."/>
            <person name="Ohm R.A."/>
            <person name="Martin F."/>
            <person name="Silar P."/>
            <person name="Natvig D.O."/>
            <person name="Lalanne C."/>
            <person name="Gautier V."/>
            <person name="Ament-Velasquez S.L."/>
            <person name="Kruys A."/>
            <person name="Hutchinson M.I."/>
            <person name="Powell A.J."/>
            <person name="Barry K."/>
            <person name="Miller A.N."/>
            <person name="Grigoriev I.V."/>
            <person name="Debuchy R."/>
            <person name="Gladieux P."/>
            <person name="Hiltunen Thoren M."/>
            <person name="Johannesson H."/>
        </authorList>
    </citation>
    <scope>NUCLEOTIDE SEQUENCE</scope>
    <source>
        <strain evidence="5">CBS 141.50</strain>
    </source>
</reference>
<dbReference type="SUPFAM" id="SSF51735">
    <property type="entry name" value="NAD(P)-binding Rossmann-fold domains"/>
    <property type="match status" value="1"/>
</dbReference>
<proteinExistence type="inferred from homology"/>
<keyword evidence="2" id="KW-0521">NADP</keyword>
<dbReference type="Proteomes" id="UP001302676">
    <property type="component" value="Unassembled WGS sequence"/>
</dbReference>
<evidence type="ECO:0000256" key="3">
    <source>
        <dbReference type="ARBA" id="ARBA00023002"/>
    </source>
</evidence>
<dbReference type="Pfam" id="PF05368">
    <property type="entry name" value="NmrA"/>
    <property type="match status" value="1"/>
</dbReference>
<reference evidence="5" key="2">
    <citation type="submission" date="2023-05" db="EMBL/GenBank/DDBJ databases">
        <authorList>
            <consortium name="Lawrence Berkeley National Laboratory"/>
            <person name="Steindorff A."/>
            <person name="Hensen N."/>
            <person name="Bonometti L."/>
            <person name="Westerberg I."/>
            <person name="Brannstrom I.O."/>
            <person name="Guillou S."/>
            <person name="Cros-Aarteil S."/>
            <person name="Calhoun S."/>
            <person name="Haridas S."/>
            <person name="Kuo A."/>
            <person name="Mondo S."/>
            <person name="Pangilinan J."/>
            <person name="Riley R."/>
            <person name="Labutti K."/>
            <person name="Andreopoulos B."/>
            <person name="Lipzen A."/>
            <person name="Chen C."/>
            <person name="Yanf M."/>
            <person name="Daum C."/>
            <person name="Ng V."/>
            <person name="Clum A."/>
            <person name="Ohm R."/>
            <person name="Martin F."/>
            <person name="Silar P."/>
            <person name="Natvig D."/>
            <person name="Lalanne C."/>
            <person name="Gautier V."/>
            <person name="Ament-Velasquez S.L."/>
            <person name="Kruys A."/>
            <person name="Hutchinson M.I."/>
            <person name="Powell A.J."/>
            <person name="Barry K."/>
            <person name="Miller A.N."/>
            <person name="Grigoriev I.V."/>
            <person name="Debuchy R."/>
            <person name="Gladieux P."/>
            <person name="Thoren M.H."/>
            <person name="Johannesson H."/>
        </authorList>
    </citation>
    <scope>NUCLEOTIDE SEQUENCE</scope>
    <source>
        <strain evidence="5">CBS 141.50</strain>
    </source>
</reference>
<dbReference type="RefSeq" id="XP_062636514.1">
    <property type="nucleotide sequence ID" value="XM_062783980.1"/>
</dbReference>
<evidence type="ECO:0000256" key="2">
    <source>
        <dbReference type="ARBA" id="ARBA00022857"/>
    </source>
</evidence>
<evidence type="ECO:0000256" key="1">
    <source>
        <dbReference type="ARBA" id="ARBA00006328"/>
    </source>
</evidence>
<gene>
    <name evidence="5" type="ORF">C8A04DRAFT_37694</name>
</gene>
<dbReference type="Gene3D" id="3.40.50.720">
    <property type="entry name" value="NAD(P)-binding Rossmann-like Domain"/>
    <property type="match status" value="1"/>
</dbReference>
<organism evidence="5 6">
    <name type="scientific">Dichotomopilus funicola</name>
    <dbReference type="NCBI Taxonomy" id="1934379"/>
    <lineage>
        <taxon>Eukaryota</taxon>
        <taxon>Fungi</taxon>
        <taxon>Dikarya</taxon>
        <taxon>Ascomycota</taxon>
        <taxon>Pezizomycotina</taxon>
        <taxon>Sordariomycetes</taxon>
        <taxon>Sordariomycetidae</taxon>
        <taxon>Sordariales</taxon>
        <taxon>Chaetomiaceae</taxon>
        <taxon>Dichotomopilus</taxon>
    </lineage>
</organism>
<dbReference type="GeneID" id="87820593"/>
<dbReference type="PANTHER" id="PTHR42748:SF30">
    <property type="entry name" value="NMRA-LIKE DOMAIN-CONTAINING PROTEIN"/>
    <property type="match status" value="1"/>
</dbReference>
<accession>A0AAN6V1M1</accession>
<keyword evidence="6" id="KW-1185">Reference proteome</keyword>
<dbReference type="InterPro" id="IPR036291">
    <property type="entry name" value="NAD(P)-bd_dom_sf"/>
</dbReference>
<evidence type="ECO:0000313" key="6">
    <source>
        <dbReference type="Proteomes" id="UP001302676"/>
    </source>
</evidence>
<dbReference type="GO" id="GO:0016491">
    <property type="term" value="F:oxidoreductase activity"/>
    <property type="evidence" value="ECO:0007669"/>
    <property type="project" value="UniProtKB-KW"/>
</dbReference>
<evidence type="ECO:0000259" key="4">
    <source>
        <dbReference type="Pfam" id="PF05368"/>
    </source>
</evidence>
<protein>
    <recommendedName>
        <fullName evidence="4">NmrA-like domain-containing protein</fullName>
    </recommendedName>
</protein>
<feature type="domain" description="NmrA-like" evidence="4">
    <location>
        <begin position="3"/>
        <end position="268"/>
    </location>
</feature>
<keyword evidence="3" id="KW-0560">Oxidoreductase</keyword>
<dbReference type="InterPro" id="IPR008030">
    <property type="entry name" value="NmrA-like"/>
</dbReference>
<sequence length="312" mass="33919">MATHTIFICGATGLQGGALARQLRALNWTVHTTARDPSSPAATALTSLGVHVHAGSWNDTAVLTTALTGCDLLFLNLVPDITNPDAERQDGETILAAATAAGVQHVVYSSGIDMPVLKRDPSHFLSVVFRSKLELERGLQAGDSVPFIFPRWTILRPGFFMSNFLAPRVNMLYPGSTQSGAFTVGFRPTSGLPMIDHEDIARFAVAAFQDPDRFQGRVVDVISQTVTFERAMKIIGGAAGREIKVEYLTDEQIKEGIPTNPLLAMQEELRDVRPLGDKDAKEVAKGWGVEVGTFEQFAEREKAAFEETYQAA</sequence>
<comment type="similarity">
    <text evidence="1">Belongs to the NmrA-type oxidoreductase family.</text>
</comment>
<comment type="caution">
    <text evidence="5">The sequence shown here is derived from an EMBL/GenBank/DDBJ whole genome shotgun (WGS) entry which is preliminary data.</text>
</comment>